<dbReference type="Proteomes" id="UP000539265">
    <property type="component" value="Unassembled WGS sequence"/>
</dbReference>
<sequence length="71" mass="8473">MERRVISTTMAWLTWLKHRYKNAADVLRQTLPDDKAADALLWRIAAHKDKRLVYFIMITAKPVSIYGYRFF</sequence>
<protein>
    <submittedName>
        <fullName evidence="2">Uncharacterized protein</fullName>
    </submittedName>
</protein>
<comment type="caution">
    <text evidence="2">The sequence shown here is derived from an EMBL/GenBank/DDBJ whole genome shotgun (WGS) entry which is preliminary data.</text>
</comment>
<name>A0A839SKD9_9SPHI</name>
<gene>
    <name evidence="2" type="ORF">FHS11_003364</name>
</gene>
<keyword evidence="3" id="KW-1185">Reference proteome</keyword>
<keyword evidence="1" id="KW-1133">Transmembrane helix</keyword>
<evidence type="ECO:0000313" key="2">
    <source>
        <dbReference type="EMBL" id="MBB3056937.1"/>
    </source>
</evidence>
<accession>A0A839SKD9</accession>
<evidence type="ECO:0000313" key="3">
    <source>
        <dbReference type="Proteomes" id="UP000539265"/>
    </source>
</evidence>
<dbReference type="EMBL" id="JACHWX010000010">
    <property type="protein sequence ID" value="MBB3056937.1"/>
    <property type="molecule type" value="Genomic_DNA"/>
</dbReference>
<feature type="transmembrane region" description="Helical" evidence="1">
    <location>
        <begin position="52"/>
        <end position="70"/>
    </location>
</feature>
<keyword evidence="1" id="KW-0812">Transmembrane</keyword>
<organism evidence="2 3">
    <name type="scientific">Mucilaginibacter gotjawali</name>
    <dbReference type="NCBI Taxonomy" id="1550579"/>
    <lineage>
        <taxon>Bacteria</taxon>
        <taxon>Pseudomonadati</taxon>
        <taxon>Bacteroidota</taxon>
        <taxon>Sphingobacteriia</taxon>
        <taxon>Sphingobacteriales</taxon>
        <taxon>Sphingobacteriaceae</taxon>
        <taxon>Mucilaginibacter</taxon>
    </lineage>
</organism>
<reference evidence="2" key="1">
    <citation type="submission" date="2020-08" db="EMBL/GenBank/DDBJ databases">
        <title>Genomic Encyclopedia of Type Strains, Phase III (KMG-III): the genomes of soil and plant-associated and newly described type strains.</title>
        <authorList>
            <person name="Whitman W."/>
        </authorList>
    </citation>
    <scope>NUCLEOTIDE SEQUENCE [LARGE SCALE GENOMIC DNA]</scope>
    <source>
        <strain evidence="2">CECT 8628</strain>
    </source>
</reference>
<proteinExistence type="predicted"/>
<dbReference type="AlphaFoldDB" id="A0A839SKD9"/>
<keyword evidence="1" id="KW-0472">Membrane</keyword>
<evidence type="ECO:0000256" key="1">
    <source>
        <dbReference type="SAM" id="Phobius"/>
    </source>
</evidence>